<organism evidence="2 3">
    <name type="scientific">Clostridium baratii str. Sullivan</name>
    <dbReference type="NCBI Taxonomy" id="1415775"/>
    <lineage>
        <taxon>Bacteria</taxon>
        <taxon>Bacillati</taxon>
        <taxon>Bacillota</taxon>
        <taxon>Clostridia</taxon>
        <taxon>Eubacteriales</taxon>
        <taxon>Clostridiaceae</taxon>
        <taxon>Clostridium</taxon>
    </lineage>
</organism>
<dbReference type="InterPro" id="IPR024300">
    <property type="entry name" value="SipL_SPOCS_dom"/>
</dbReference>
<reference evidence="2 3" key="1">
    <citation type="journal article" date="2015" name="Infect. Genet. Evol.">
        <title>Genomic sequences of six botulinum neurotoxin-producing strains representing three clostridial species illustrate the mobility and diversity of botulinum neurotoxin genes.</title>
        <authorList>
            <person name="Smith T.J."/>
            <person name="Hill K.K."/>
            <person name="Xie G."/>
            <person name="Foley B.T."/>
            <person name="Williamson C.H."/>
            <person name="Foster J.T."/>
            <person name="Johnson S.L."/>
            <person name="Chertkov O."/>
            <person name="Teshima H."/>
            <person name="Gibbons H.S."/>
            <person name="Johnsky L.A."/>
            <person name="Karavis M.A."/>
            <person name="Smith L.A."/>
        </authorList>
    </citation>
    <scope>NUCLEOTIDE SEQUENCE [LARGE SCALE GENOMIC DNA]</scope>
    <source>
        <strain evidence="2">Sullivan</strain>
    </source>
</reference>
<feature type="domain" description="SipL SPOCS" evidence="1">
    <location>
        <begin position="52"/>
        <end position="157"/>
    </location>
</feature>
<dbReference type="Pfam" id="PF12673">
    <property type="entry name" value="SipL"/>
    <property type="match status" value="1"/>
</dbReference>
<dbReference type="KEGG" id="cbv:U729_381"/>
<dbReference type="AlphaFoldDB" id="A0A0A7FT40"/>
<dbReference type="EMBL" id="CP006905">
    <property type="protein sequence ID" value="AIY82718.1"/>
    <property type="molecule type" value="Genomic_DNA"/>
</dbReference>
<evidence type="ECO:0000313" key="2">
    <source>
        <dbReference type="EMBL" id="AIY82718.1"/>
    </source>
</evidence>
<name>A0A0A7FT40_9CLOT</name>
<dbReference type="HOGENOM" id="CLU_1486586_0_0_9"/>
<dbReference type="STRING" id="1561.NPD11_2623"/>
<dbReference type="OrthoDB" id="1912445at2"/>
<protein>
    <recommendedName>
        <fullName evidence="1">SipL SPOCS domain-containing protein</fullName>
    </recommendedName>
</protein>
<dbReference type="Proteomes" id="UP000030635">
    <property type="component" value="Chromosome"/>
</dbReference>
<proteinExistence type="predicted"/>
<accession>A0A0A7FT40</accession>
<gene>
    <name evidence="2" type="ORF">U729_381</name>
</gene>
<evidence type="ECO:0000313" key="3">
    <source>
        <dbReference type="Proteomes" id="UP000030635"/>
    </source>
</evidence>
<keyword evidence="3" id="KW-1185">Reference proteome</keyword>
<dbReference type="eggNOG" id="ENOG50331D4">
    <property type="taxonomic scope" value="Bacteria"/>
</dbReference>
<dbReference type="RefSeq" id="WP_052139353.1">
    <property type="nucleotide sequence ID" value="NZ_CP006905.1"/>
</dbReference>
<sequence>MSCNCSLEQNYKVIGLCDVKKINDGKKIEPKKSWVQITIPEILTIPECKPTIEEIDKIYISAKVNSVRIIKTPKSPKNDKGEFIPGKEGTILTGRKLLVDGSLCQTIVYTANNRAQTVHAANFEIPFCVHIVIDEDANIELDKYCVDICIEDVFATVVDKKNIFKNVTLFLQAKKEKNPHC</sequence>
<evidence type="ECO:0000259" key="1">
    <source>
        <dbReference type="Pfam" id="PF12673"/>
    </source>
</evidence>